<gene>
    <name evidence="1" type="ordered locus">Psefu_3985</name>
</gene>
<organism evidence="1 2">
    <name type="scientific">Pseudomonas fulva (strain 12-X)</name>
    <dbReference type="NCBI Taxonomy" id="743720"/>
    <lineage>
        <taxon>Bacteria</taxon>
        <taxon>Pseudomonadati</taxon>
        <taxon>Pseudomonadota</taxon>
        <taxon>Gammaproteobacteria</taxon>
        <taxon>Pseudomonadales</taxon>
        <taxon>Pseudomonadaceae</taxon>
        <taxon>Pseudomonas</taxon>
    </lineage>
</organism>
<dbReference type="AlphaFoldDB" id="F6AIB4"/>
<dbReference type="EMBL" id="CP002727">
    <property type="protein sequence ID" value="AEF23940.1"/>
    <property type="molecule type" value="Genomic_DNA"/>
</dbReference>
<dbReference type="KEGG" id="pfv:Psefu_3985"/>
<sequence length="304" mass="34365">MKIPKERLAQIDASAPTFGYNIKRVSLSAKSRRMSRDIKRQIEEHHQGAFIVFEEAVRFIVAFEDFQFSRKNISPEATPFRFMLARVRADLISIRSLLLAGQESSALAIARVFMEDIELTMATAVDTEFAIAFMDTDDPDKFWSTRIAYGKIYPCVERFLHLGGQKQSISAAYIKQHRTMKSFLSRHVHPSFSSAFNLVAPAALEAPGMFAFRPAAWFGENSGRLCLYIAEETQAFSATCINAFIKPNPPPALAGYEPSKSLAKFMRPAHNLQTLLQKYSSRMHSTYGRKSKAWEEEADLESET</sequence>
<keyword evidence="2" id="KW-1185">Reference proteome</keyword>
<evidence type="ECO:0000313" key="2">
    <source>
        <dbReference type="Proteomes" id="UP000000686"/>
    </source>
</evidence>
<protein>
    <submittedName>
        <fullName evidence="1">Uncharacterized protein</fullName>
    </submittedName>
</protein>
<proteinExistence type="predicted"/>
<dbReference type="STRING" id="743720.Psefu_3985"/>
<dbReference type="RefSeq" id="WP_013793062.1">
    <property type="nucleotide sequence ID" value="NC_015556.1"/>
</dbReference>
<dbReference type="OrthoDB" id="6057093at2"/>
<dbReference type="HOGENOM" id="CLU_914872_0_0_6"/>
<dbReference type="eggNOG" id="ENOG502ZD27">
    <property type="taxonomic scope" value="Bacteria"/>
</dbReference>
<dbReference type="Proteomes" id="UP000000686">
    <property type="component" value="Chromosome"/>
</dbReference>
<name>F6AIB4_PSEF1</name>
<accession>F6AIB4</accession>
<evidence type="ECO:0000313" key="1">
    <source>
        <dbReference type="EMBL" id="AEF23940.1"/>
    </source>
</evidence>
<reference evidence="1 2" key="1">
    <citation type="submission" date="2011-04" db="EMBL/GenBank/DDBJ databases">
        <title>Complete sequence of Pseudomonas fulva 12-X.</title>
        <authorList>
            <consortium name="US DOE Joint Genome Institute"/>
            <person name="Lucas S."/>
            <person name="Han J."/>
            <person name="Lapidus A."/>
            <person name="Cheng J.-F."/>
            <person name="Goodwin L."/>
            <person name="Pitluck S."/>
            <person name="Peters L."/>
            <person name="Mikhailova N."/>
            <person name="Pagani I."/>
            <person name="Davenport K."/>
            <person name="Han C."/>
            <person name="Tapia R."/>
            <person name="Land M."/>
            <person name="Hauser L."/>
            <person name="Kyrpides N."/>
            <person name="Ivanova N."/>
            <person name="Pagani I."/>
            <person name="Lcollab F.I."/>
            <person name="Woyke T."/>
        </authorList>
    </citation>
    <scope>NUCLEOTIDE SEQUENCE [LARGE SCALE GENOMIC DNA]</scope>
    <source>
        <strain evidence="2">12-X</strain>
    </source>
</reference>